<accession>A0A1C7LYL4</accession>
<dbReference type="GO" id="GO:0140326">
    <property type="term" value="F:ATPase-coupled intramembrane lipid transporter activity"/>
    <property type="evidence" value="ECO:0007669"/>
    <property type="project" value="TreeGrafter"/>
</dbReference>
<dbReference type="InterPro" id="IPR032631">
    <property type="entry name" value="P-type_ATPase_N"/>
</dbReference>
<protein>
    <recommendedName>
        <fullName evidence="2">P-type ATPase N-terminal domain-containing protein</fullName>
    </recommendedName>
</protein>
<dbReference type="GO" id="GO:0005886">
    <property type="term" value="C:plasma membrane"/>
    <property type="evidence" value="ECO:0007669"/>
    <property type="project" value="TreeGrafter"/>
</dbReference>
<evidence type="ECO:0000313" key="3">
    <source>
        <dbReference type="EMBL" id="OBZ69326.1"/>
    </source>
</evidence>
<gene>
    <name evidence="3" type="ORF">A0H81_10942</name>
</gene>
<keyword evidence="1" id="KW-0472">Membrane</keyword>
<comment type="caution">
    <text evidence="3">The sequence shown here is derived from an EMBL/GenBank/DDBJ whole genome shotgun (WGS) entry which is preliminary data.</text>
</comment>
<dbReference type="InterPro" id="IPR023298">
    <property type="entry name" value="ATPase_P-typ_TM_dom_sf"/>
</dbReference>
<keyword evidence="1" id="KW-1133">Transmembrane helix</keyword>
<proteinExistence type="predicted"/>
<keyword evidence="1" id="KW-0812">Transmembrane</keyword>
<keyword evidence="4" id="KW-1185">Reference proteome</keyword>
<dbReference type="Pfam" id="PF16209">
    <property type="entry name" value="PhoLip_ATPase_N"/>
    <property type="match status" value="1"/>
</dbReference>
<dbReference type="STRING" id="5627.A0A1C7LYL4"/>
<dbReference type="Proteomes" id="UP000092993">
    <property type="component" value="Unassembled WGS sequence"/>
</dbReference>
<dbReference type="PANTHER" id="PTHR24092:SF153">
    <property type="entry name" value="PHOSPHOLIPID-TRANSPORTING ATPASE"/>
    <property type="match status" value="1"/>
</dbReference>
<dbReference type="PANTHER" id="PTHR24092">
    <property type="entry name" value="PROBABLE PHOSPHOLIPID-TRANSPORTING ATPASE"/>
    <property type="match status" value="1"/>
</dbReference>
<evidence type="ECO:0000259" key="2">
    <source>
        <dbReference type="Pfam" id="PF16209"/>
    </source>
</evidence>
<sequence length="213" mass="23690">MSLPCISCLPPSTSRPSFPDIGNPAPSLRLLQPATSRGLLRPKEETQGQEGVRIFLKPGHHEQVHHRHLRPRNLLEQFRRIANIFFLAIAILQFFPLFNTVSPGLVILPLIIVLAITAIKDGYEDIKRHQSDRAVNYSQVRVLAGTDNPNAMQAKSKTFVRAIVPKFRARKSKKGAHTTEVAMDAAGREYDDDIEEMAGLFHIRSTIPGLTGG</sequence>
<dbReference type="SUPFAM" id="SSF81665">
    <property type="entry name" value="Calcium ATPase, transmembrane domain M"/>
    <property type="match status" value="1"/>
</dbReference>
<evidence type="ECO:0000256" key="1">
    <source>
        <dbReference type="SAM" id="Phobius"/>
    </source>
</evidence>
<reference evidence="3 4" key="1">
    <citation type="submission" date="2016-03" db="EMBL/GenBank/DDBJ databases">
        <title>Whole genome sequencing of Grifola frondosa 9006-11.</title>
        <authorList>
            <person name="Min B."/>
            <person name="Park H."/>
            <person name="Kim J.-G."/>
            <person name="Cho H."/>
            <person name="Oh Y.-L."/>
            <person name="Kong W.-S."/>
            <person name="Choi I.-G."/>
        </authorList>
    </citation>
    <scope>NUCLEOTIDE SEQUENCE [LARGE SCALE GENOMIC DNA]</scope>
    <source>
        <strain evidence="3 4">9006-11</strain>
    </source>
</reference>
<dbReference type="OrthoDB" id="377733at2759"/>
<evidence type="ECO:0000313" key="4">
    <source>
        <dbReference type="Proteomes" id="UP000092993"/>
    </source>
</evidence>
<dbReference type="AlphaFoldDB" id="A0A1C7LYL4"/>
<organism evidence="3 4">
    <name type="scientific">Grifola frondosa</name>
    <name type="common">Maitake</name>
    <name type="synonym">Polyporus frondosus</name>
    <dbReference type="NCBI Taxonomy" id="5627"/>
    <lineage>
        <taxon>Eukaryota</taxon>
        <taxon>Fungi</taxon>
        <taxon>Dikarya</taxon>
        <taxon>Basidiomycota</taxon>
        <taxon>Agaricomycotina</taxon>
        <taxon>Agaricomycetes</taxon>
        <taxon>Polyporales</taxon>
        <taxon>Grifolaceae</taxon>
        <taxon>Grifola</taxon>
    </lineage>
</organism>
<dbReference type="GO" id="GO:0045332">
    <property type="term" value="P:phospholipid translocation"/>
    <property type="evidence" value="ECO:0007669"/>
    <property type="project" value="TreeGrafter"/>
</dbReference>
<dbReference type="EMBL" id="LUGG01000018">
    <property type="protein sequence ID" value="OBZ69326.1"/>
    <property type="molecule type" value="Genomic_DNA"/>
</dbReference>
<name>A0A1C7LYL4_GRIFR</name>
<feature type="domain" description="P-type ATPase N-terminal" evidence="2">
    <location>
        <begin position="71"/>
        <end position="104"/>
    </location>
</feature>
<feature type="transmembrane region" description="Helical" evidence="1">
    <location>
        <begin position="104"/>
        <end position="123"/>
    </location>
</feature>